<evidence type="ECO:0000313" key="3">
    <source>
        <dbReference type="Proteomes" id="UP000482960"/>
    </source>
</evidence>
<accession>A0A6V8LG44</accession>
<name>A0A6V8LG44_9ACTN</name>
<dbReference type="RefSeq" id="WP_173080684.1">
    <property type="nucleotide sequence ID" value="NZ_BAABJB010000001.1"/>
</dbReference>
<protein>
    <submittedName>
        <fullName evidence="2">Uncharacterized protein</fullName>
    </submittedName>
</protein>
<feature type="transmembrane region" description="Helical" evidence="1">
    <location>
        <begin position="234"/>
        <end position="253"/>
    </location>
</feature>
<feature type="transmembrane region" description="Helical" evidence="1">
    <location>
        <begin position="201"/>
        <end position="222"/>
    </location>
</feature>
<dbReference type="EMBL" id="BLPG01000001">
    <property type="protein sequence ID" value="GFJ93848.1"/>
    <property type="molecule type" value="Genomic_DNA"/>
</dbReference>
<proteinExistence type="predicted"/>
<evidence type="ECO:0000313" key="2">
    <source>
        <dbReference type="EMBL" id="GFJ93848.1"/>
    </source>
</evidence>
<feature type="transmembrane region" description="Helical" evidence="1">
    <location>
        <begin position="20"/>
        <end position="44"/>
    </location>
</feature>
<keyword evidence="3" id="KW-1185">Reference proteome</keyword>
<organism evidence="2 3">
    <name type="scientific">Phytohabitans rumicis</name>
    <dbReference type="NCBI Taxonomy" id="1076125"/>
    <lineage>
        <taxon>Bacteria</taxon>
        <taxon>Bacillati</taxon>
        <taxon>Actinomycetota</taxon>
        <taxon>Actinomycetes</taxon>
        <taxon>Micromonosporales</taxon>
        <taxon>Micromonosporaceae</taxon>
    </lineage>
</organism>
<dbReference type="Proteomes" id="UP000482960">
    <property type="component" value="Unassembled WGS sequence"/>
</dbReference>
<evidence type="ECO:0000256" key="1">
    <source>
        <dbReference type="SAM" id="Phobius"/>
    </source>
</evidence>
<keyword evidence="1" id="KW-0472">Membrane</keyword>
<feature type="transmembrane region" description="Helical" evidence="1">
    <location>
        <begin position="299"/>
        <end position="318"/>
    </location>
</feature>
<keyword evidence="1" id="KW-1133">Transmembrane helix</keyword>
<gene>
    <name evidence="2" type="ORF">Prum_074900</name>
</gene>
<comment type="caution">
    <text evidence="2">The sequence shown here is derived from an EMBL/GenBank/DDBJ whole genome shotgun (WGS) entry which is preliminary data.</text>
</comment>
<reference evidence="2 3" key="1">
    <citation type="submission" date="2020-03" db="EMBL/GenBank/DDBJ databases">
        <title>Whole genome shotgun sequence of Phytohabitans rumicis NBRC 108638.</title>
        <authorList>
            <person name="Komaki H."/>
            <person name="Tamura T."/>
        </authorList>
    </citation>
    <scope>NUCLEOTIDE SEQUENCE [LARGE SCALE GENOMIC DNA]</scope>
    <source>
        <strain evidence="2 3">NBRC 108638</strain>
    </source>
</reference>
<sequence>MSWTDRLTGGSIPTPRMLRLLRVALVVTVVATLLGGLSTFLGAYRTAGAVADDVVPSVAAVSAVWRQLRDADARISGCRIDPAGGGDTVDCAGVLASGEYRDIVADAVQRLAVLAERDVGDAADRRVLRVAQGLLIRYLGLIEQANLSLSRGQGVLAEAFLRYAKDLLHDTVLTELDMYRRVIDEELAEQRESAWRAPATAFLWLLPLVFGLSLLVLTQLYLAARFRRRLNVPLAIGTIGLVGLGLVAGQPVLTGGRFARAATDLERLVNAPATEVSLPAAPESRLVDLTHAAADSHSLQYLMPVLALALLALIVAGFRDRLREYEFEAS</sequence>
<keyword evidence="1" id="KW-0812">Transmembrane</keyword>
<dbReference type="AlphaFoldDB" id="A0A6V8LG44"/>
<reference evidence="2 3" key="2">
    <citation type="submission" date="2020-03" db="EMBL/GenBank/DDBJ databases">
        <authorList>
            <person name="Ichikawa N."/>
            <person name="Kimura A."/>
            <person name="Kitahashi Y."/>
            <person name="Uohara A."/>
        </authorList>
    </citation>
    <scope>NUCLEOTIDE SEQUENCE [LARGE SCALE GENOMIC DNA]</scope>
    <source>
        <strain evidence="2 3">NBRC 108638</strain>
    </source>
</reference>